<reference evidence="1 2" key="1">
    <citation type="submission" date="2017-02" db="EMBL/GenBank/DDBJ databases">
        <authorList>
            <person name="Peterson S.W."/>
        </authorList>
    </citation>
    <scope>NUCLEOTIDE SEQUENCE [LARGE SCALE GENOMIC DNA]</scope>
    <source>
        <strain evidence="1 2">DSM 21749</strain>
    </source>
</reference>
<dbReference type="STRING" id="1122188.SAMN02745674_00943"/>
<name>A0A1T4NW73_9GAMM</name>
<accession>A0A1T4NW73</accession>
<dbReference type="AlphaFoldDB" id="A0A1T4NW73"/>
<sequence length="119" mass="13541">MLVTGAALVAVSVLLGLAYALRRGNRRRREVRQLLDAADALEARLRTARSEFEAVAGDEADDPVRDAMREMLRQRLWLREHGQDAALDEIRQVRSSIEEARLRIEQQLLRIDRARAPVA</sequence>
<evidence type="ECO:0000313" key="2">
    <source>
        <dbReference type="Proteomes" id="UP000190061"/>
    </source>
</evidence>
<keyword evidence="2" id="KW-1185">Reference proteome</keyword>
<gene>
    <name evidence="1" type="ORF">SAMN02745674_00943</name>
</gene>
<protein>
    <submittedName>
        <fullName evidence="1">Uncharacterized protein</fullName>
    </submittedName>
</protein>
<dbReference type="EMBL" id="FUXP01000002">
    <property type="protein sequence ID" value="SJZ83473.1"/>
    <property type="molecule type" value="Genomic_DNA"/>
</dbReference>
<proteinExistence type="predicted"/>
<dbReference type="Proteomes" id="UP000190061">
    <property type="component" value="Unassembled WGS sequence"/>
</dbReference>
<organism evidence="1 2">
    <name type="scientific">Lysobacter spongiicola DSM 21749</name>
    <dbReference type="NCBI Taxonomy" id="1122188"/>
    <lineage>
        <taxon>Bacteria</taxon>
        <taxon>Pseudomonadati</taxon>
        <taxon>Pseudomonadota</taxon>
        <taxon>Gammaproteobacteria</taxon>
        <taxon>Lysobacterales</taxon>
        <taxon>Lysobacteraceae</taxon>
        <taxon>Novilysobacter</taxon>
    </lineage>
</organism>
<evidence type="ECO:0000313" key="1">
    <source>
        <dbReference type="EMBL" id="SJZ83473.1"/>
    </source>
</evidence>